<evidence type="ECO:0000256" key="1">
    <source>
        <dbReference type="ARBA" id="ARBA00010748"/>
    </source>
</evidence>
<dbReference type="RefSeq" id="WP_012663774.1">
    <property type="nucleotide sequence ID" value="NC_012115.1"/>
</dbReference>
<dbReference type="STRING" id="598659.NAMH_1055"/>
<keyword evidence="2 5" id="KW-0533">Nickel</keyword>
<evidence type="ECO:0000256" key="2">
    <source>
        <dbReference type="ARBA" id="ARBA00022596"/>
    </source>
</evidence>
<proteinExistence type="inferred from homology"/>
<dbReference type="OrthoDB" id="9800361at2"/>
<dbReference type="PROSITE" id="PS01249">
    <property type="entry name" value="HYPA"/>
    <property type="match status" value="1"/>
</dbReference>
<feature type="binding site" evidence="5">
    <location>
        <position position="86"/>
    </location>
    <ligand>
        <name>Zn(2+)</name>
        <dbReference type="ChEBI" id="CHEBI:29105"/>
    </ligand>
</feature>
<sequence>MHELSIVQSMMKIVEKASQGKEVKKLVVKIGKMSGIEPHFLKESFDFFKEGTVCETAEMEIIEVDVRIKCFGCGNESDIKGFDFHCPVCGSEKTKIIAGEEMHIEYIEVKE</sequence>
<protein>
    <recommendedName>
        <fullName evidence="5">Hydrogenase maturation factor HypA</fullName>
    </recommendedName>
</protein>
<comment type="function">
    <text evidence="5">Involved in the maturation of [NiFe] hydrogenases. Required for nickel insertion into the metal center of the hydrogenase.</text>
</comment>
<name>B9L9Z6_NAUPA</name>
<dbReference type="PANTHER" id="PTHR34535:SF3">
    <property type="entry name" value="HYDROGENASE MATURATION FACTOR HYPA"/>
    <property type="match status" value="1"/>
</dbReference>
<evidence type="ECO:0000313" key="6">
    <source>
        <dbReference type="EMBL" id="ACM92403.1"/>
    </source>
</evidence>
<dbReference type="Proteomes" id="UP000000448">
    <property type="component" value="Chromosome"/>
</dbReference>
<dbReference type="Pfam" id="PF01155">
    <property type="entry name" value="HypA"/>
    <property type="match status" value="1"/>
</dbReference>
<feature type="binding site" evidence="5">
    <location>
        <position position="2"/>
    </location>
    <ligand>
        <name>Ni(2+)</name>
        <dbReference type="ChEBI" id="CHEBI:49786"/>
    </ligand>
</feature>
<evidence type="ECO:0000256" key="5">
    <source>
        <dbReference type="HAMAP-Rule" id="MF_00213"/>
    </source>
</evidence>
<dbReference type="GO" id="GO:0016151">
    <property type="term" value="F:nickel cation binding"/>
    <property type="evidence" value="ECO:0007669"/>
    <property type="project" value="UniProtKB-UniRule"/>
</dbReference>
<gene>
    <name evidence="5" type="primary">hypA</name>
    <name evidence="6" type="ordered locus">NAMH_1055</name>
</gene>
<reference evidence="6 7" key="1">
    <citation type="journal article" date="2009" name="PLoS Genet.">
        <title>Adaptations to submarine hydrothermal environments exemplified by the genome of Nautilia profundicola.</title>
        <authorList>
            <person name="Campbell B.J."/>
            <person name="Smith J.L."/>
            <person name="Hanson T.E."/>
            <person name="Klotz M.G."/>
            <person name="Stein L.Y."/>
            <person name="Lee C.K."/>
            <person name="Wu D."/>
            <person name="Robinson J.M."/>
            <person name="Khouri H.M."/>
            <person name="Eisen J.A."/>
            <person name="Cary S.C."/>
        </authorList>
    </citation>
    <scope>NUCLEOTIDE SEQUENCE [LARGE SCALE GENOMIC DNA]</scope>
    <source>
        <strain evidence="7">ATCC BAA-1463 / DSM 18972 / AmH</strain>
    </source>
</reference>
<organism evidence="6 7">
    <name type="scientific">Nautilia profundicola (strain ATCC BAA-1463 / DSM 18972 / AmH)</name>
    <dbReference type="NCBI Taxonomy" id="598659"/>
    <lineage>
        <taxon>Bacteria</taxon>
        <taxon>Pseudomonadati</taxon>
        <taxon>Campylobacterota</taxon>
        <taxon>Epsilonproteobacteria</taxon>
        <taxon>Nautiliales</taxon>
        <taxon>Nautiliaceae</taxon>
        <taxon>Nautilia</taxon>
    </lineage>
</organism>
<comment type="similarity">
    <text evidence="1 5">Belongs to the HypA/HybF family.</text>
</comment>
<dbReference type="eggNOG" id="COG0375">
    <property type="taxonomic scope" value="Bacteria"/>
</dbReference>
<dbReference type="HAMAP" id="MF_00213">
    <property type="entry name" value="HypA_HybF"/>
    <property type="match status" value="1"/>
</dbReference>
<dbReference type="InterPro" id="IPR000688">
    <property type="entry name" value="HypA/HybF"/>
</dbReference>
<dbReference type="AlphaFoldDB" id="B9L9Z6"/>
<feature type="binding site" evidence="5">
    <location>
        <position position="73"/>
    </location>
    <ligand>
        <name>Zn(2+)</name>
        <dbReference type="ChEBI" id="CHEBI:29105"/>
    </ligand>
</feature>
<dbReference type="PANTHER" id="PTHR34535">
    <property type="entry name" value="HYDROGENASE MATURATION FACTOR HYPA"/>
    <property type="match status" value="1"/>
</dbReference>
<evidence type="ECO:0000256" key="4">
    <source>
        <dbReference type="ARBA" id="ARBA00022833"/>
    </source>
</evidence>
<dbReference type="InterPro" id="IPR020538">
    <property type="entry name" value="Hydgase_Ni_incorp_HypA/HybF_CS"/>
</dbReference>
<keyword evidence="7" id="KW-1185">Reference proteome</keyword>
<keyword evidence="3 5" id="KW-0479">Metal-binding</keyword>
<evidence type="ECO:0000256" key="3">
    <source>
        <dbReference type="ARBA" id="ARBA00022723"/>
    </source>
</evidence>
<feature type="binding site" evidence="5">
    <location>
        <position position="89"/>
    </location>
    <ligand>
        <name>Zn(2+)</name>
        <dbReference type="ChEBI" id="CHEBI:29105"/>
    </ligand>
</feature>
<dbReference type="EMBL" id="CP001279">
    <property type="protein sequence ID" value="ACM92403.1"/>
    <property type="molecule type" value="Genomic_DNA"/>
</dbReference>
<dbReference type="GO" id="GO:0051604">
    <property type="term" value="P:protein maturation"/>
    <property type="evidence" value="ECO:0007669"/>
    <property type="project" value="InterPro"/>
</dbReference>
<keyword evidence="4 5" id="KW-0862">Zinc</keyword>
<accession>B9L9Z6</accession>
<dbReference type="KEGG" id="nam:NAMH_1055"/>
<evidence type="ECO:0000313" key="7">
    <source>
        <dbReference type="Proteomes" id="UP000000448"/>
    </source>
</evidence>
<dbReference type="PIRSF" id="PIRSF004761">
    <property type="entry name" value="Hydrgn_mat_HypA"/>
    <property type="match status" value="1"/>
</dbReference>
<dbReference type="GO" id="GO:0008270">
    <property type="term" value="F:zinc ion binding"/>
    <property type="evidence" value="ECO:0007669"/>
    <property type="project" value="UniProtKB-UniRule"/>
</dbReference>
<dbReference type="Gene3D" id="3.30.2320.80">
    <property type="match status" value="1"/>
</dbReference>
<feature type="binding site" evidence="5">
    <location>
        <position position="70"/>
    </location>
    <ligand>
        <name>Zn(2+)</name>
        <dbReference type="ChEBI" id="CHEBI:29105"/>
    </ligand>
</feature>
<dbReference type="HOGENOM" id="CLU_126929_6_0_7"/>